<dbReference type="Gene3D" id="3.40.50.300">
    <property type="entry name" value="P-loop containing nucleotide triphosphate hydrolases"/>
    <property type="match status" value="1"/>
</dbReference>
<feature type="compositionally biased region" description="Low complexity" evidence="1">
    <location>
        <begin position="722"/>
        <end position="739"/>
    </location>
</feature>
<organism evidence="2 3">
    <name type="scientific">Coemansia pectinata</name>
    <dbReference type="NCBI Taxonomy" id="1052879"/>
    <lineage>
        <taxon>Eukaryota</taxon>
        <taxon>Fungi</taxon>
        <taxon>Fungi incertae sedis</taxon>
        <taxon>Zoopagomycota</taxon>
        <taxon>Kickxellomycotina</taxon>
        <taxon>Kickxellomycetes</taxon>
        <taxon>Kickxellales</taxon>
        <taxon>Kickxellaceae</taxon>
        <taxon>Coemansia</taxon>
    </lineage>
</organism>
<comment type="caution">
    <text evidence="2">The sequence shown here is derived from an EMBL/GenBank/DDBJ whole genome shotgun (WGS) entry which is preliminary data.</text>
</comment>
<dbReference type="SUPFAM" id="SSF52540">
    <property type="entry name" value="P-loop containing nucleoside triphosphate hydrolases"/>
    <property type="match status" value="1"/>
</dbReference>
<protein>
    <submittedName>
        <fullName evidence="2">Uncharacterized protein</fullName>
    </submittedName>
</protein>
<reference evidence="2" key="1">
    <citation type="submission" date="2022-07" db="EMBL/GenBank/DDBJ databases">
        <title>Phylogenomic reconstructions and comparative analyses of Kickxellomycotina fungi.</title>
        <authorList>
            <person name="Reynolds N.K."/>
            <person name="Stajich J.E."/>
            <person name="Barry K."/>
            <person name="Grigoriev I.V."/>
            <person name="Crous P."/>
            <person name="Smith M.E."/>
        </authorList>
    </citation>
    <scope>NUCLEOTIDE SEQUENCE</scope>
    <source>
        <strain evidence="2">BCRC 34297</strain>
    </source>
</reference>
<evidence type="ECO:0000313" key="3">
    <source>
        <dbReference type="Proteomes" id="UP001140011"/>
    </source>
</evidence>
<dbReference type="EMBL" id="JANBUH010000073">
    <property type="protein sequence ID" value="KAJ2755211.1"/>
    <property type="molecule type" value="Genomic_DNA"/>
</dbReference>
<proteinExistence type="predicted"/>
<accession>A0A9W8H2R5</accession>
<name>A0A9W8H2R5_9FUNG</name>
<sequence length="852" mass="93569">MPLHPPNTTGDDDIDSVELCPFTTPAIGDIALDFMSKAARAAAVTIHSQLQELRPYLLLQHALDIPDFTLNISPVFHVVRTTVATTEDVDGDTVTYQSLSMASRPKIVSFIRDKIVYLGQTRRRFVGLSPSITLSPLSPEEQAGLVRFSDPVNEISLDDEGMQNLPPSCYTASTNPAMTDRLELIILSGPRHIGKSHIMLQVAALFTSETAVIVLYVGACSDLVLCGADSDRAKYIQFIEHVVCACAAYPDVSRVVDRWYRATRMGTDLSAMGVATTVFMRELSDMCAERNITIVLFLDEYDAVLDIDPLHAVVNIRILIERLGIVVVATSSTSDSVYSSSQSNSTKHLCHQCTVTAALQPEEAMDVFLATHGHLDISDAGLERIFEAAEYHPLDIVRTLSQYENKRALLGNVEEAQVLTSLISDALFTRNLRISQMHLRYLRDTLIAKAQDAGDLKHDGMAREVISVDQSPQLLRIKREIVRAVFAIFHGLDAKHCSARDLQFAEPDASPTPATTTNVRCFPPAAAEIMYQAHFSGSSAEEQFQWLFDKVRTKFDVEPRVRLRYFDTLVLESGSLRGSARRLDKANGGMLDVDIRFVHMVSFTGKRGQRVEPRLCTTFAQAADAVAKFIEVQQTKPPTYEPVKSHREIRSSGAMLYFPRLGFNEPWMPPDVRSNSHYEGSFMAAVVRVDRLLDGKVEWGSSGFEVTWVANDPLSPVTTARGSSSVSGSGSGSDSKPGSKAAPEAIAVVSSVGPPKDITDFDTTFGVGGSWAAKALRIFPEIQRLCVEQQKAGNLSKIRILAVTANERYNEIISGDLARVLGNDKAEGIRNTSVIGISSLGQRVYSQLLAHI</sequence>
<dbReference type="Proteomes" id="UP001140011">
    <property type="component" value="Unassembled WGS sequence"/>
</dbReference>
<feature type="region of interest" description="Disordered" evidence="1">
    <location>
        <begin position="719"/>
        <end position="740"/>
    </location>
</feature>
<dbReference type="InterPro" id="IPR027417">
    <property type="entry name" value="P-loop_NTPase"/>
</dbReference>
<keyword evidence="3" id="KW-1185">Reference proteome</keyword>
<gene>
    <name evidence="2" type="ORF">GGI19_001835</name>
</gene>
<dbReference type="AlphaFoldDB" id="A0A9W8H2R5"/>
<evidence type="ECO:0000256" key="1">
    <source>
        <dbReference type="SAM" id="MobiDB-lite"/>
    </source>
</evidence>
<evidence type="ECO:0000313" key="2">
    <source>
        <dbReference type="EMBL" id="KAJ2755211.1"/>
    </source>
</evidence>
<dbReference type="OrthoDB" id="5565181at2759"/>